<feature type="domain" description="Flagellar hook-associated protein 2 N-terminal" evidence="6">
    <location>
        <begin position="18"/>
        <end position="114"/>
    </location>
</feature>
<dbReference type="KEGG" id="err:DVR09_13700"/>
<keyword evidence="8" id="KW-0966">Cell projection</keyword>
<evidence type="ECO:0000313" key="9">
    <source>
        <dbReference type="Proteomes" id="UP000254508"/>
    </source>
</evidence>
<gene>
    <name evidence="8" type="ORF">DVR09_13700</name>
</gene>
<evidence type="ECO:0000256" key="3">
    <source>
        <dbReference type="ARBA" id="ARBA00023054"/>
    </source>
</evidence>
<dbReference type="PANTHER" id="PTHR30288">
    <property type="entry name" value="FLAGELLAR CAP/ASSEMBLY PROTEIN FLID"/>
    <property type="match status" value="1"/>
</dbReference>
<keyword evidence="5" id="KW-0964">Secreted</keyword>
<evidence type="ECO:0000313" key="8">
    <source>
        <dbReference type="EMBL" id="AXK43230.1"/>
    </source>
</evidence>
<keyword evidence="4 5" id="KW-0975">Bacterial flagellum</keyword>
<evidence type="ECO:0000256" key="5">
    <source>
        <dbReference type="RuleBase" id="RU362066"/>
    </source>
</evidence>
<comment type="subcellular location">
    <subcellularLocation>
        <location evidence="5">Secreted</location>
    </subcellularLocation>
    <subcellularLocation>
        <location evidence="5">Bacterial flagellum</location>
    </subcellularLocation>
</comment>
<evidence type="ECO:0000259" key="7">
    <source>
        <dbReference type="Pfam" id="PF07195"/>
    </source>
</evidence>
<comment type="subunit">
    <text evidence="2 5">Homopentamer.</text>
</comment>
<keyword evidence="9" id="KW-1185">Reference proteome</keyword>
<dbReference type="GO" id="GO:0009421">
    <property type="term" value="C:bacterial-type flagellum filament cap"/>
    <property type="evidence" value="ECO:0007669"/>
    <property type="project" value="InterPro"/>
</dbReference>
<dbReference type="InterPro" id="IPR040026">
    <property type="entry name" value="FliD"/>
</dbReference>
<feature type="domain" description="Flagellar hook-associated protein 2 C-terminal" evidence="7">
    <location>
        <begin position="236"/>
        <end position="452"/>
    </location>
</feature>
<keyword evidence="3" id="KW-0175">Coiled coil</keyword>
<dbReference type="GO" id="GO:0009424">
    <property type="term" value="C:bacterial-type flagellum hook"/>
    <property type="evidence" value="ECO:0007669"/>
    <property type="project" value="UniProtKB-UniRule"/>
</dbReference>
<dbReference type="InterPro" id="IPR003481">
    <property type="entry name" value="FliD_N"/>
</dbReference>
<dbReference type="PANTHER" id="PTHR30288:SF0">
    <property type="entry name" value="FLAGELLAR HOOK-ASSOCIATED PROTEIN 2"/>
    <property type="match status" value="1"/>
</dbReference>
<evidence type="ECO:0000256" key="4">
    <source>
        <dbReference type="ARBA" id="ARBA00023143"/>
    </source>
</evidence>
<dbReference type="InterPro" id="IPR010810">
    <property type="entry name" value="Flagellin_hook_IN_motif"/>
</dbReference>
<dbReference type="Proteomes" id="UP000254508">
    <property type="component" value="Chromosome"/>
</dbReference>
<dbReference type="OrthoDB" id="7388356at2"/>
<keyword evidence="8" id="KW-0282">Flagellum</keyword>
<proteinExistence type="inferred from homology"/>
<dbReference type="Pfam" id="PF02465">
    <property type="entry name" value="FliD_N"/>
    <property type="match status" value="1"/>
</dbReference>
<evidence type="ECO:0000256" key="1">
    <source>
        <dbReference type="ARBA" id="ARBA00009764"/>
    </source>
</evidence>
<evidence type="ECO:0000256" key="2">
    <source>
        <dbReference type="ARBA" id="ARBA00011255"/>
    </source>
</evidence>
<dbReference type="GO" id="GO:0005576">
    <property type="term" value="C:extracellular region"/>
    <property type="evidence" value="ECO:0007669"/>
    <property type="project" value="UniProtKB-SubCell"/>
</dbReference>
<keyword evidence="8" id="KW-0969">Cilium</keyword>
<dbReference type="GO" id="GO:0007155">
    <property type="term" value="P:cell adhesion"/>
    <property type="evidence" value="ECO:0007669"/>
    <property type="project" value="InterPro"/>
</dbReference>
<name>A0A345YH28_9SPHN</name>
<dbReference type="InterPro" id="IPR010809">
    <property type="entry name" value="FliD_C"/>
</dbReference>
<comment type="function">
    <text evidence="5">Required for morphogenesis and for the elongation of the flagellar filament by facilitating polymerization of the flagellin monomers at the tip of growing filament. Forms a capping structure, which prevents flagellin subunits (transported through the central channel of the flagellum) from leaking out without polymerization at the distal end.</text>
</comment>
<organism evidence="8 9">
    <name type="scientific">Erythrobacter aureus</name>
    <dbReference type="NCBI Taxonomy" id="2182384"/>
    <lineage>
        <taxon>Bacteria</taxon>
        <taxon>Pseudomonadati</taxon>
        <taxon>Pseudomonadota</taxon>
        <taxon>Alphaproteobacteria</taxon>
        <taxon>Sphingomonadales</taxon>
        <taxon>Erythrobacteraceae</taxon>
        <taxon>Erythrobacter/Porphyrobacter group</taxon>
        <taxon>Erythrobacter</taxon>
    </lineage>
</organism>
<comment type="similarity">
    <text evidence="1 5">Belongs to the FliD family.</text>
</comment>
<dbReference type="GO" id="GO:0071973">
    <property type="term" value="P:bacterial-type flagellum-dependent cell motility"/>
    <property type="evidence" value="ECO:0007669"/>
    <property type="project" value="TreeGrafter"/>
</dbReference>
<dbReference type="Pfam" id="PF07196">
    <property type="entry name" value="Flagellin_IN"/>
    <property type="match status" value="1"/>
</dbReference>
<protein>
    <recommendedName>
        <fullName evidence="5">Flagellar hook-associated protein 2</fullName>
        <shortName evidence="5">HAP2</shortName>
    </recommendedName>
    <alternativeName>
        <fullName evidence="5">Flagellar cap protein</fullName>
    </alternativeName>
</protein>
<dbReference type="EMBL" id="CP031357">
    <property type="protein sequence ID" value="AXK43230.1"/>
    <property type="molecule type" value="Genomic_DNA"/>
</dbReference>
<evidence type="ECO:0000259" key="6">
    <source>
        <dbReference type="Pfam" id="PF02465"/>
    </source>
</evidence>
<dbReference type="Pfam" id="PF07195">
    <property type="entry name" value="FliD_C"/>
    <property type="match status" value="1"/>
</dbReference>
<reference evidence="9" key="1">
    <citation type="submission" date="2018-07" db="EMBL/GenBank/DDBJ databases">
        <title>Genome sequence of Erythrobacter strain YH-07, an antagonistic bacterium isolated from Yellow Sea.</title>
        <authorList>
            <person name="Tang T."/>
            <person name="Liu Q."/>
            <person name="Sun X."/>
        </authorList>
    </citation>
    <scope>NUCLEOTIDE SEQUENCE [LARGE SCALE GENOMIC DNA]</scope>
    <source>
        <strain evidence="9">YH-07</strain>
    </source>
</reference>
<sequence length="474" mass="48932">MAMSISTTSIATTLGIGSGIDMAGLATQLAEAQFEGRNQRLTNQSETLERRISLAGSIRSSFSTFASALGDRLRSGDLAPLPSISNAAVAAVSSPLGSIGKGSYSLEVTQLASYQTLAGPTYASAEDTVGTGTLTIRFGETSNASFTEDTGKTPLTIDVAAGATLNDVAAAINGKNAGFNAYVAQTGTGAQLVIKGSEGLQNGFTIEATEDAGDPGLAALAWQPGGDPSRLIKTSADAAFTLDGLARTSETNKIDNLAPGLSLTLTATNAGSPATITFANPSSAISSVMQDITGALNEIVNELRTATDPKTGDLARDSGARALSRTLSGLGSVVIMPDAPEGAPRTLAELGLAIEPDGSFRLDNKKLTEVMNRDPSAVAAMFTTGLNGIYSTIDRMARSNSISSDPGSLAGSIARYKKQSLQITRDLEKLADQQEDLRARMVARFAKADSQVAASKSTLSFLQSQIDIWNSQGD</sequence>
<dbReference type="AlphaFoldDB" id="A0A345YH28"/>
<accession>A0A345YH28</accession>